<gene>
    <name evidence="3" type="ORF">DFP97_11154</name>
</gene>
<dbReference type="Proteomes" id="UP000252415">
    <property type="component" value="Unassembled WGS sequence"/>
</dbReference>
<dbReference type="RefSeq" id="WP_114381544.1">
    <property type="nucleotide sequence ID" value="NZ_QPJD01000011.1"/>
</dbReference>
<comment type="caution">
    <text evidence="3">The sequence shown here is derived from an EMBL/GenBank/DDBJ whole genome shotgun (WGS) entry which is preliminary data.</text>
</comment>
<evidence type="ECO:0000259" key="2">
    <source>
        <dbReference type="Pfam" id="PF09992"/>
    </source>
</evidence>
<dbReference type="InterPro" id="IPR018711">
    <property type="entry name" value="NAGPA"/>
</dbReference>
<dbReference type="EMBL" id="QPJD01000011">
    <property type="protein sequence ID" value="RCW44828.1"/>
    <property type="molecule type" value="Genomic_DNA"/>
</dbReference>
<dbReference type="Pfam" id="PF07833">
    <property type="entry name" value="Cu_amine_oxidN1"/>
    <property type="match status" value="1"/>
</dbReference>
<evidence type="ECO:0000259" key="1">
    <source>
        <dbReference type="Pfam" id="PF07833"/>
    </source>
</evidence>
<dbReference type="InterPro" id="IPR036582">
    <property type="entry name" value="Mao_N_sf"/>
</dbReference>
<dbReference type="Gene3D" id="2.60.120.430">
    <property type="entry name" value="Galactose-binding lectin"/>
    <property type="match status" value="1"/>
</dbReference>
<keyword evidence="4" id="KW-1185">Reference proteome</keyword>
<sequence length="900" mass="95904">MGRVRNIIGRKTRSMGKRVVIVVLGGTLLVQPIASILPGSWHSAVIEAADATAPVLKLTKQSFVTSGARRLDYEWHTTRGSAKVQTDVHVIEIDLNNPYVSLNAISGKNNNIGKVNTILNMAKENEAVAAINADVFVMGHEGAPLGGQITSGTFLSSPARLKGMYAFSVSKNRKPMIDNYTFEGMVTAADGSTFPLEGLNQSAYNPETTGSRYSHVNMMYIYTSAWGGAERPKNSGATPTEVLVRNGIIEEISIGQALAIQAPEDGYILRTHGLAATYVKEHLQIGQTISADYSLVSQTTGAKIDPTAFEMLVGGHTLLVNAGAAAPFSRDITGVSGSSYTSRSAVGYSEDGTKVYLITSERNGSNTGVSLKELQQIMLLLGVFKGVNLDGGGSTTMIERPLGSYSLQLAHATQYGSTQRSVANGIGVFTNAPQGTLKGVTVSGANVMFIGQKAAYSLKGYDTYYNPVDVDNSSALWSSTKAIGTFHSNEFTATKPGKTSISVRSGAISTQYEVEVIGQDQIASLSIDTAAGLLAEGASIAVPVTVKLKDGRAYKLSSDYLKWQYIGFTAAKNGDSLTVQSVNAGTSTGYAIARYDGYPAMIPFTQGETVKTLEDFENSTYAITSQVTPATTTGSVNIVSDLPGQTSSKALKLDYDFTNGTGTKASYAVFNSTGITLAGSPASMTVDLYSDKSLNWVRAEFIDADGKAHLLDLAKQLDWSGWKTVKVNLSSVGMKYPVKLKRVYVVTLAEGQDERSSTGAVGLDNMELQYSAAATVDTNTKVEMTVGKMAATVNGNTMKLDSAPIIFNGTTYVPVRFVSDAMGAKLLFNGNTGQITVLRGNKLMEMTLGKKDLILNGVLQSSDITPIVRNNRTLIPVRLFSEKLGLKVGYDPKLKKITID</sequence>
<organism evidence="3 4">
    <name type="scientific">Paenibacillus prosopidis</name>
    <dbReference type="NCBI Taxonomy" id="630520"/>
    <lineage>
        <taxon>Bacteria</taxon>
        <taxon>Bacillati</taxon>
        <taxon>Bacillota</taxon>
        <taxon>Bacilli</taxon>
        <taxon>Bacillales</taxon>
        <taxon>Paenibacillaceae</taxon>
        <taxon>Paenibacillus</taxon>
    </lineage>
</organism>
<evidence type="ECO:0000313" key="4">
    <source>
        <dbReference type="Proteomes" id="UP000252415"/>
    </source>
</evidence>
<dbReference type="Pfam" id="PF09992">
    <property type="entry name" value="NAGPA"/>
    <property type="match status" value="1"/>
</dbReference>
<proteinExistence type="predicted"/>
<protein>
    <submittedName>
        <fullName evidence="3">Copper amine oxidase-like protein</fullName>
    </submittedName>
</protein>
<dbReference type="SUPFAM" id="SSF55383">
    <property type="entry name" value="Copper amine oxidase, domain N"/>
    <property type="match status" value="2"/>
</dbReference>
<dbReference type="OrthoDB" id="9809781at2"/>
<dbReference type="PANTHER" id="PTHR40446">
    <property type="entry name" value="N-ACETYLGLUCOSAMINE-1-PHOSPHODIESTER ALPHA-N-ACETYLGLUCOSAMINIDASE"/>
    <property type="match status" value="1"/>
</dbReference>
<evidence type="ECO:0000313" key="3">
    <source>
        <dbReference type="EMBL" id="RCW44828.1"/>
    </source>
</evidence>
<dbReference type="AlphaFoldDB" id="A0A368VUN1"/>
<feature type="domain" description="Copper amine oxidase-like N-terminal" evidence="1">
    <location>
        <begin position="792"/>
        <end position="899"/>
    </location>
</feature>
<dbReference type="PANTHER" id="PTHR40446:SF2">
    <property type="entry name" value="N-ACETYLGLUCOSAMINE-1-PHOSPHODIESTER ALPHA-N-ACETYLGLUCOSAMINIDASE"/>
    <property type="match status" value="1"/>
</dbReference>
<accession>A0A368VUN1</accession>
<feature type="domain" description="Phosphodiester glycosidase" evidence="2">
    <location>
        <begin position="265"/>
        <end position="429"/>
    </location>
</feature>
<dbReference type="Gene3D" id="3.30.457.10">
    <property type="entry name" value="Copper amine oxidase-like, N-terminal domain"/>
    <property type="match status" value="1"/>
</dbReference>
<reference evidence="3 4" key="1">
    <citation type="submission" date="2018-07" db="EMBL/GenBank/DDBJ databases">
        <title>Genomic Encyclopedia of Type Strains, Phase III (KMG-III): the genomes of soil and plant-associated and newly described type strains.</title>
        <authorList>
            <person name="Whitman W."/>
        </authorList>
    </citation>
    <scope>NUCLEOTIDE SEQUENCE [LARGE SCALE GENOMIC DNA]</scope>
    <source>
        <strain evidence="3 4">CECT 7506</strain>
    </source>
</reference>
<name>A0A368VUN1_9BACL</name>
<dbReference type="InterPro" id="IPR012854">
    <property type="entry name" value="Cu_amine_oxidase-like_N"/>
</dbReference>